<keyword evidence="5 11" id="KW-0732">Signal</keyword>
<dbReference type="GO" id="GO:0005576">
    <property type="term" value="C:extracellular region"/>
    <property type="evidence" value="ECO:0007669"/>
    <property type="project" value="UniProtKB-SubCell"/>
</dbReference>
<dbReference type="SUPFAM" id="SSF53474">
    <property type="entry name" value="alpha/beta-Hydrolases"/>
    <property type="match status" value="1"/>
</dbReference>
<comment type="similarity">
    <text evidence="2">Belongs to the faeC family.</text>
</comment>
<dbReference type="EMBL" id="JELX01000642">
    <property type="protein sequence ID" value="KYF63172.1"/>
    <property type="molecule type" value="Genomic_DNA"/>
</dbReference>
<evidence type="ECO:0000256" key="4">
    <source>
        <dbReference type="ARBA" id="ARBA00022651"/>
    </source>
</evidence>
<dbReference type="InterPro" id="IPR029058">
    <property type="entry name" value="AB_hydrolase_fold"/>
</dbReference>
<evidence type="ECO:0000256" key="1">
    <source>
        <dbReference type="ARBA" id="ARBA00004613"/>
    </source>
</evidence>
<evidence type="ECO:0000256" key="2">
    <source>
        <dbReference type="ARBA" id="ARBA00010278"/>
    </source>
</evidence>
<comment type="subcellular location">
    <subcellularLocation>
        <location evidence="1">Secreted</location>
    </subcellularLocation>
</comment>
<proteinExistence type="inferred from homology"/>
<evidence type="ECO:0000256" key="10">
    <source>
        <dbReference type="SAM" id="MobiDB-lite"/>
    </source>
</evidence>
<comment type="function">
    <text evidence="9">Involved in degradation of plant cell walls. Hydrolyzes the feruloyl-arabinose ester bond in arabinoxylans, and the feruloyl-galactose ester bond in pectin. Active against paranitrophenyl-acetate, methyl ferulate and wheat arabinoxylan.</text>
</comment>
<sequence>MQDQTFRRLAFCVTLASWAAISCAPAESDSNSDGGGGATATGSVGSASGSGVATSSGSASGSASGSGVATSGGTTAAGTGGDNSGGSGGAEPAGGGGAGTGGWPEGAIPMGNAPVPSAGCGKATTLTTKEYTISSSGQNRVYYVDMPRNYDMNKPYRLFYTSHWIGSRYQDVKNQDFYFLKPQLEADGEQAIFVAPSSDGATWQEKDHALFDDIMAFMNENVCYDTTRVFATGFSFGGMITYSLSTNHQAEIRAAVGIAPANYNIWLPEKTRKPIAWMHTTGMGDTTCPWVNNEGQKRGAKFIALEKAEDNGCTIPDQIPTSNGAYSCYDFKDCDPEHPTRVCTFGGGHTNIDGNPNWIPIESWKFFKQF</sequence>
<name>A0A150Q5D4_SORCE</name>
<keyword evidence="3" id="KW-0964">Secreted</keyword>
<dbReference type="PROSITE" id="PS51257">
    <property type="entry name" value="PROKAR_LIPOPROTEIN"/>
    <property type="match status" value="1"/>
</dbReference>
<dbReference type="InterPro" id="IPR043595">
    <property type="entry name" value="FaeB/C/D"/>
</dbReference>
<feature type="compositionally biased region" description="Low complexity" evidence="10">
    <location>
        <begin position="40"/>
        <end position="77"/>
    </location>
</feature>
<dbReference type="Proteomes" id="UP000075604">
    <property type="component" value="Unassembled WGS sequence"/>
</dbReference>
<evidence type="ECO:0000256" key="11">
    <source>
        <dbReference type="SAM" id="SignalP"/>
    </source>
</evidence>
<feature type="chain" id="PRO_5007566545" evidence="11">
    <location>
        <begin position="20"/>
        <end position="370"/>
    </location>
</feature>
<accession>A0A150Q5D4</accession>
<gene>
    <name evidence="12" type="ORF">BE04_18590</name>
</gene>
<organism evidence="12 13">
    <name type="scientific">Sorangium cellulosum</name>
    <name type="common">Polyangium cellulosum</name>
    <dbReference type="NCBI Taxonomy" id="56"/>
    <lineage>
        <taxon>Bacteria</taxon>
        <taxon>Pseudomonadati</taxon>
        <taxon>Myxococcota</taxon>
        <taxon>Polyangia</taxon>
        <taxon>Polyangiales</taxon>
        <taxon>Polyangiaceae</taxon>
        <taxon>Sorangium</taxon>
    </lineage>
</organism>
<keyword evidence="4" id="KW-0858">Xylan degradation</keyword>
<evidence type="ECO:0000256" key="3">
    <source>
        <dbReference type="ARBA" id="ARBA00022525"/>
    </source>
</evidence>
<evidence type="ECO:0000256" key="8">
    <source>
        <dbReference type="ARBA" id="ARBA00023326"/>
    </source>
</evidence>
<evidence type="ECO:0000256" key="9">
    <source>
        <dbReference type="ARBA" id="ARBA00025250"/>
    </source>
</evidence>
<evidence type="ECO:0000313" key="13">
    <source>
        <dbReference type="Proteomes" id="UP000075604"/>
    </source>
</evidence>
<feature type="signal peptide" evidence="11">
    <location>
        <begin position="1"/>
        <end position="19"/>
    </location>
</feature>
<dbReference type="GO" id="GO:0045493">
    <property type="term" value="P:xylan catabolic process"/>
    <property type="evidence" value="ECO:0007669"/>
    <property type="project" value="UniProtKB-KW"/>
</dbReference>
<comment type="caution">
    <text evidence="12">The sequence shown here is derived from an EMBL/GenBank/DDBJ whole genome shotgun (WGS) entry which is preliminary data.</text>
</comment>
<dbReference type="PANTHER" id="PTHR38050">
    <property type="match status" value="1"/>
</dbReference>
<dbReference type="AlphaFoldDB" id="A0A150Q5D4"/>
<evidence type="ECO:0000256" key="5">
    <source>
        <dbReference type="ARBA" id="ARBA00022729"/>
    </source>
</evidence>
<protein>
    <submittedName>
        <fullName evidence="12">Uncharacterized protein</fullName>
    </submittedName>
</protein>
<dbReference type="GO" id="GO:0030600">
    <property type="term" value="F:feruloyl esterase activity"/>
    <property type="evidence" value="ECO:0007669"/>
    <property type="project" value="InterPro"/>
</dbReference>
<dbReference type="PANTHER" id="PTHR38050:SF1">
    <property type="entry name" value="FERULOYL ESTERASE C"/>
    <property type="match status" value="1"/>
</dbReference>
<feature type="region of interest" description="Disordered" evidence="10">
    <location>
        <begin position="25"/>
        <end position="114"/>
    </location>
</feature>
<evidence type="ECO:0000256" key="6">
    <source>
        <dbReference type="ARBA" id="ARBA00022801"/>
    </source>
</evidence>
<feature type="compositionally biased region" description="Gly residues" evidence="10">
    <location>
        <begin position="78"/>
        <end position="104"/>
    </location>
</feature>
<evidence type="ECO:0000313" key="12">
    <source>
        <dbReference type="EMBL" id="KYF63172.1"/>
    </source>
</evidence>
<dbReference type="Gene3D" id="3.40.50.1820">
    <property type="entry name" value="alpha/beta hydrolase"/>
    <property type="match status" value="1"/>
</dbReference>
<keyword evidence="8" id="KW-0624">Polysaccharide degradation</keyword>
<evidence type="ECO:0000256" key="7">
    <source>
        <dbReference type="ARBA" id="ARBA00023277"/>
    </source>
</evidence>
<keyword evidence="7" id="KW-0119">Carbohydrate metabolism</keyword>
<reference evidence="12 13" key="1">
    <citation type="submission" date="2014-02" db="EMBL/GenBank/DDBJ databases">
        <title>The small core and large imbalanced accessory genome model reveals a collaborative survival strategy of Sorangium cellulosum strains in nature.</title>
        <authorList>
            <person name="Han K."/>
            <person name="Peng R."/>
            <person name="Blom J."/>
            <person name="Li Y.-Z."/>
        </authorList>
    </citation>
    <scope>NUCLEOTIDE SEQUENCE [LARGE SCALE GENOMIC DNA]</scope>
    <source>
        <strain evidence="12 13">So0157-18</strain>
    </source>
</reference>
<keyword evidence="6" id="KW-0378">Hydrolase</keyword>